<name>A0AB36EK68_AGRTU</name>
<evidence type="ECO:0000313" key="2">
    <source>
        <dbReference type="Proteomes" id="UP000093451"/>
    </source>
</evidence>
<dbReference type="InterPro" id="IPR035198">
    <property type="entry name" value="SU10_MCP"/>
</dbReference>
<evidence type="ECO:0008006" key="3">
    <source>
        <dbReference type="Google" id="ProtNLM"/>
    </source>
</evidence>
<sequence>MATLISSQIVNKAEDLSAVIHKVNEHETPFYTSIAKTSAKNTYHEFLSRELAPANKNNAAAEGADAGAATASLVDRKGNWTQIFTSVAQVSGTLENGIDPIGYSSEVSEQKAVKTVEIKNDIEAAILSGNGSVGSGVRKLAGAEAWISTNANHGAGGATPGFSNGLVGSVTDGTTRPLTEGMFLDLAEDLVKSGGKARNVMVPHGLKTAFAKFSGNADKYQVANKEGTIYNDVGVYVSPHGTFKVLSNSFMSETTVIAYDPSLWKVAELRKLTATPLAKTGDSERWQLLTELTLACYNEKGNGKIADVTAA</sequence>
<dbReference type="Proteomes" id="UP000093451">
    <property type="component" value="Unassembled WGS sequence"/>
</dbReference>
<dbReference type="RefSeq" id="WP_065688828.1">
    <property type="nucleotide sequence ID" value="NZ_LXKT01000027.1"/>
</dbReference>
<accession>A0AB36EK68</accession>
<dbReference type="AlphaFoldDB" id="A0AB36EK68"/>
<reference evidence="1 2" key="1">
    <citation type="journal article" date="2016" name="PeerJ">
        <title>Gall-ID: tools for genotyping gall-causing phytopathogenic bacteria.</title>
        <authorList>
            <person name="Davis E.W.II."/>
            <person name="Weisberg A.J."/>
            <person name="Tabima J.F."/>
            <person name="Grunwald N.J."/>
            <person name="Chang J.H."/>
        </authorList>
    </citation>
    <scope>NUCLEOTIDE SEQUENCE [LARGE SCALE GENOMIC DNA]</scope>
    <source>
        <strain evidence="1 2">N2/73</strain>
    </source>
</reference>
<protein>
    <recommendedName>
        <fullName evidence="3">Head protein</fullName>
    </recommendedName>
</protein>
<evidence type="ECO:0000313" key="1">
    <source>
        <dbReference type="EMBL" id="OCJ33463.1"/>
    </source>
</evidence>
<proteinExistence type="predicted"/>
<comment type="caution">
    <text evidence="1">The sequence shown here is derived from an EMBL/GenBank/DDBJ whole genome shotgun (WGS) entry which is preliminary data.</text>
</comment>
<gene>
    <name evidence="1" type="ORF">A6U91_18710</name>
</gene>
<dbReference type="EMBL" id="LXKT01000027">
    <property type="protein sequence ID" value="OCJ33463.1"/>
    <property type="molecule type" value="Genomic_DNA"/>
</dbReference>
<dbReference type="Pfam" id="PF17236">
    <property type="entry name" value="SU10_MCP"/>
    <property type="match status" value="1"/>
</dbReference>
<organism evidence="1 2">
    <name type="scientific">Agrobacterium tumefaciens</name>
    <dbReference type="NCBI Taxonomy" id="358"/>
    <lineage>
        <taxon>Bacteria</taxon>
        <taxon>Pseudomonadati</taxon>
        <taxon>Pseudomonadota</taxon>
        <taxon>Alphaproteobacteria</taxon>
        <taxon>Hyphomicrobiales</taxon>
        <taxon>Rhizobiaceae</taxon>
        <taxon>Rhizobium/Agrobacterium group</taxon>
        <taxon>Agrobacterium</taxon>
        <taxon>Agrobacterium tumefaciens complex</taxon>
    </lineage>
</organism>